<proteinExistence type="inferred from homology"/>
<reference evidence="5 6" key="1">
    <citation type="submission" date="2017-10" db="EMBL/GenBank/DDBJ databases">
        <title>Development of genomic resources for the powdery mildew, Erysiphe pulchra.</title>
        <authorList>
            <person name="Wadl P.A."/>
            <person name="Mack B.M."/>
            <person name="Moore G."/>
            <person name="Beltz S.B."/>
        </authorList>
    </citation>
    <scope>NUCLEOTIDE SEQUENCE [LARGE SCALE GENOMIC DNA]</scope>
    <source>
        <strain evidence="5">Cflorida</strain>
    </source>
</reference>
<sequence>MAVETISSRRSNEAEKGILVPLKTCKELASRDKVIDVWVVGLENIKNASHILSLIHTHFPGDGDFDFNHLRRVARLEDVPNSLRIAYEICKIKVQSLDEDGLNSSAPTFRTEDLKSRGQVKMGTPSITNSTIESFSSSSFPCSGLKSSSRLIIVCPVENISLNSLSHILSSSADIDFPNPIIIPASVPMLAPTSSAQAKAWSESHWPTIYKKNNPFGPHPSIVSRAQMEILSEASKWMELAWFLAREAKETGRGEEFGVVVVKRSKGCSSGKVISVAGDARWVDWPSEHKIIKGNPAAHPVMRAIAMVAIATQYSDLRRKKKEISGAITLSPSSSCCCISPNSKATDEQQQASKDTENPPKNTTPLPSFSSSSSSSSIFHEQPLSTTEQKYSSKALLMNNFQDEEDDEKGYLCHGLEIYCTHEPCVMCSMAMVHSRFTRVVFEKRMYNTGGLTADGLLGYGLFWRKELNWTMLAWQWLQIASTSTSTTIESVTLNEHLDNNHEIEDLQV</sequence>
<keyword evidence="1" id="KW-0819">tRNA processing</keyword>
<evidence type="ECO:0000313" key="6">
    <source>
        <dbReference type="Proteomes" id="UP000237438"/>
    </source>
</evidence>
<dbReference type="GO" id="GO:0005634">
    <property type="term" value="C:nucleus"/>
    <property type="evidence" value="ECO:0007669"/>
    <property type="project" value="TreeGrafter"/>
</dbReference>
<feature type="compositionally biased region" description="Low complexity" evidence="3">
    <location>
        <begin position="368"/>
        <end position="377"/>
    </location>
</feature>
<protein>
    <recommendedName>
        <fullName evidence="4">CMP/dCMP-type deaminase domain-containing protein</fullName>
    </recommendedName>
</protein>
<organism evidence="5 6">
    <name type="scientific">Erysiphe pulchra</name>
    <dbReference type="NCBI Taxonomy" id="225359"/>
    <lineage>
        <taxon>Eukaryota</taxon>
        <taxon>Fungi</taxon>
        <taxon>Dikarya</taxon>
        <taxon>Ascomycota</taxon>
        <taxon>Pezizomycotina</taxon>
        <taxon>Leotiomycetes</taxon>
        <taxon>Erysiphales</taxon>
        <taxon>Erysiphaceae</taxon>
        <taxon>Erysiphe</taxon>
    </lineage>
</organism>
<dbReference type="GO" id="GO:0008033">
    <property type="term" value="P:tRNA processing"/>
    <property type="evidence" value="ECO:0007669"/>
    <property type="project" value="UniProtKB-KW"/>
</dbReference>
<dbReference type="OrthoDB" id="3180714at2759"/>
<feature type="domain" description="CMP/dCMP-type deaminase" evidence="4">
    <location>
        <begin position="414"/>
        <end position="443"/>
    </location>
</feature>
<dbReference type="STRING" id="225359.A0A2S4PWT7"/>
<comment type="caution">
    <text evidence="5">The sequence shown here is derived from an EMBL/GenBank/DDBJ whole genome shotgun (WGS) entry which is preliminary data.</text>
</comment>
<evidence type="ECO:0000256" key="3">
    <source>
        <dbReference type="SAM" id="MobiDB-lite"/>
    </source>
</evidence>
<evidence type="ECO:0000256" key="2">
    <source>
        <dbReference type="ARBA" id="ARBA00038160"/>
    </source>
</evidence>
<dbReference type="InterPro" id="IPR002125">
    <property type="entry name" value="CMP_dCMP_dom"/>
</dbReference>
<dbReference type="GO" id="GO:0052717">
    <property type="term" value="F:tRNA-specific adenosine-34 deaminase activity"/>
    <property type="evidence" value="ECO:0007669"/>
    <property type="project" value="TreeGrafter"/>
</dbReference>
<dbReference type="Gene3D" id="3.40.140.10">
    <property type="entry name" value="Cytidine Deaminase, domain 2"/>
    <property type="match status" value="1"/>
</dbReference>
<feature type="region of interest" description="Disordered" evidence="3">
    <location>
        <begin position="347"/>
        <end position="380"/>
    </location>
</feature>
<dbReference type="SUPFAM" id="SSF53927">
    <property type="entry name" value="Cytidine deaminase-like"/>
    <property type="match status" value="1"/>
</dbReference>
<feature type="compositionally biased region" description="Polar residues" evidence="3">
    <location>
        <begin position="348"/>
        <end position="367"/>
    </location>
</feature>
<dbReference type="InterPro" id="IPR016193">
    <property type="entry name" value="Cytidine_deaminase-like"/>
</dbReference>
<dbReference type="EMBL" id="PEDP01000320">
    <property type="protein sequence ID" value="POS86483.1"/>
    <property type="molecule type" value="Genomic_DNA"/>
</dbReference>
<dbReference type="Pfam" id="PF00383">
    <property type="entry name" value="dCMP_cyt_deam_1"/>
    <property type="match status" value="1"/>
</dbReference>
<name>A0A2S4PWT7_9PEZI</name>
<evidence type="ECO:0000256" key="1">
    <source>
        <dbReference type="ARBA" id="ARBA00022694"/>
    </source>
</evidence>
<evidence type="ECO:0000259" key="4">
    <source>
        <dbReference type="Pfam" id="PF00383"/>
    </source>
</evidence>
<dbReference type="Proteomes" id="UP000237438">
    <property type="component" value="Unassembled WGS sequence"/>
</dbReference>
<gene>
    <name evidence="5" type="ORF">EPUL_001560</name>
</gene>
<evidence type="ECO:0000313" key="5">
    <source>
        <dbReference type="EMBL" id="POS86483.1"/>
    </source>
</evidence>
<dbReference type="AlphaFoldDB" id="A0A2S4PWT7"/>
<dbReference type="PANTHER" id="PTHR11079">
    <property type="entry name" value="CYTOSINE DEAMINASE FAMILY MEMBER"/>
    <property type="match status" value="1"/>
</dbReference>
<keyword evidence="6" id="KW-1185">Reference proteome</keyword>
<dbReference type="GO" id="GO:0005737">
    <property type="term" value="C:cytoplasm"/>
    <property type="evidence" value="ECO:0007669"/>
    <property type="project" value="TreeGrafter"/>
</dbReference>
<dbReference type="PANTHER" id="PTHR11079:SF156">
    <property type="entry name" value="INACTIVE TRNA-SPECIFIC ADENOSINE DEAMINASE-LIKE PROTEIN 3-RELATED"/>
    <property type="match status" value="1"/>
</dbReference>
<comment type="similarity">
    <text evidence="2">Belongs to the cytidine and deoxycytidylate deaminase family. ADAT3 subfamily.</text>
</comment>
<accession>A0A2S4PWT7</accession>